<accession>A0A6N2S9C4</accession>
<reference evidence="1" key="1">
    <citation type="submission" date="2019-11" db="EMBL/GenBank/DDBJ databases">
        <authorList>
            <person name="Feng L."/>
        </authorList>
    </citation>
    <scope>NUCLEOTIDE SEQUENCE</scope>
    <source>
        <strain evidence="1">BcaccaeLFYP20</strain>
    </source>
</reference>
<dbReference type="EMBL" id="CACRTB010000007">
    <property type="protein sequence ID" value="VYS89559.1"/>
    <property type="molecule type" value="Genomic_DNA"/>
</dbReference>
<evidence type="ECO:0000313" key="1">
    <source>
        <dbReference type="EMBL" id="VYS89559.1"/>
    </source>
</evidence>
<organism evidence="1">
    <name type="scientific">Bacteroides caccae</name>
    <dbReference type="NCBI Taxonomy" id="47678"/>
    <lineage>
        <taxon>Bacteria</taxon>
        <taxon>Pseudomonadati</taxon>
        <taxon>Bacteroidota</taxon>
        <taxon>Bacteroidia</taxon>
        <taxon>Bacteroidales</taxon>
        <taxon>Bacteroidaceae</taxon>
        <taxon>Bacteroides</taxon>
    </lineage>
</organism>
<protein>
    <submittedName>
        <fullName evidence="1">Uncharacterized protein</fullName>
    </submittedName>
</protein>
<sequence length="56" mass="6773">MSYKSELIRKLFSDRLKKDELKDLSEIDMIERKMKVQWEEQNPIAENSERVGFLNL</sequence>
<proteinExistence type="predicted"/>
<name>A0A6N2S9C4_9BACE</name>
<dbReference type="AlphaFoldDB" id="A0A6N2S9C4"/>
<gene>
    <name evidence="1" type="ORF">BCLFYP20_01473</name>
</gene>